<dbReference type="PROSITE" id="PS51038">
    <property type="entry name" value="BAH"/>
    <property type="match status" value="1"/>
</dbReference>
<protein>
    <recommendedName>
        <fullName evidence="2">BAH domain-containing protein</fullName>
    </recommendedName>
</protein>
<dbReference type="Gene3D" id="2.30.30.490">
    <property type="match status" value="1"/>
</dbReference>
<sequence>MPPSSNPCCEEEDVGDFKWGKKQAIDVGNKDTVLYESFVYDGVEYFLYDSVYFYHTDHLETSIGKLVKMFERDGRKMVEAVWFFRPLEIRNFHGTHHPFWNELFLASGTGNGVSNCNLLESIIGKCSVVCTSEDKRNPKPSETERKKADFYFKCTFNVDRCVIDDKFPDTINGIEVEQFFNKKGDNLHLETNKIPRVIKKIKIKKRISVNVKDKSEVIGEARTKSAPSNTLHRKVEDKDELRTSKNVSPKTLIRASENFRDENEANIKTAPSDMLCSKVEDKDELRTSKNVSPKTMMRTSENFRHKNEANIKTAPSDMLCRKVEVKDELRTSKNVSPKTMMKTSENFRDKNEANIKTAPSDMLCRKVEVKDELRTSKNVSPKTMMRTSENFRDENEANIKTAPSDMLCRKVEVKDELRTSKNVSPKTMMRTSENFRDENEANIKTAPSDMLCRKVEVKDELRTSENFRDKNEAEFKTAPSDMLCRKVEDKDELRTSENVSSKIKITSKNFRYKDGAKIKIVPSDSLHWKFEDKNQLRTSENVQPKIKIGGSKIFKDKDEVRTKIAPFDMLRLKVKAKDEMRISENVSSKILLDSYPSKKRKFTEEKSVIGQINKSQKKEVFDRKEEFRQDASVNPNRKVTEVTERPNAEKRKWFKNMPWEGRLQKAQELDTLVLLNNLDPSYTSFKVEDLVWHALKEKVEARMIESTPTSNTYYGRALVIFKTKDAAAHAIFELTRKCLVLEDGRVVTARKGTVRDPVKQSTFPGHLTLSRAALHKQSREMRNAVSTSHCSQPNTIEYAMAIEWAHQYDKSEACWKALCEKQMKEIDAVKSKLRTDRIFFEDS</sequence>
<dbReference type="PANTHER" id="PTHR47073">
    <property type="entry name" value="PROTEIN ANTI-SILENCING 1"/>
    <property type="match status" value="1"/>
</dbReference>
<organism evidence="3 4">
    <name type="scientific">Vicia faba</name>
    <name type="common">Broad bean</name>
    <name type="synonym">Faba vulgaris</name>
    <dbReference type="NCBI Taxonomy" id="3906"/>
    <lineage>
        <taxon>Eukaryota</taxon>
        <taxon>Viridiplantae</taxon>
        <taxon>Streptophyta</taxon>
        <taxon>Embryophyta</taxon>
        <taxon>Tracheophyta</taxon>
        <taxon>Spermatophyta</taxon>
        <taxon>Magnoliopsida</taxon>
        <taxon>eudicotyledons</taxon>
        <taxon>Gunneridae</taxon>
        <taxon>Pentapetalae</taxon>
        <taxon>rosids</taxon>
        <taxon>fabids</taxon>
        <taxon>Fabales</taxon>
        <taxon>Fabaceae</taxon>
        <taxon>Papilionoideae</taxon>
        <taxon>50 kb inversion clade</taxon>
        <taxon>NPAAA clade</taxon>
        <taxon>Hologalegina</taxon>
        <taxon>IRL clade</taxon>
        <taxon>Fabeae</taxon>
        <taxon>Vicia</taxon>
    </lineage>
</organism>
<dbReference type="PANTHER" id="PTHR47073:SF5">
    <property type="entry name" value="BAH DOMAIN PROTEIN"/>
    <property type="match status" value="1"/>
</dbReference>
<gene>
    <name evidence="3" type="ORF">VFH_V006120</name>
</gene>
<dbReference type="Pfam" id="PF01426">
    <property type="entry name" value="BAH"/>
    <property type="match status" value="1"/>
</dbReference>
<keyword evidence="4" id="KW-1185">Reference proteome</keyword>
<feature type="region of interest" description="Disordered" evidence="1">
    <location>
        <begin position="222"/>
        <end position="247"/>
    </location>
</feature>
<dbReference type="InterPro" id="IPR043151">
    <property type="entry name" value="BAH_sf"/>
</dbReference>
<evidence type="ECO:0000313" key="3">
    <source>
        <dbReference type="EMBL" id="CAI8611855.1"/>
    </source>
</evidence>
<accession>A0AAV1ANB3</accession>
<dbReference type="EMBL" id="OX451740">
    <property type="protein sequence ID" value="CAI8611855.1"/>
    <property type="molecule type" value="Genomic_DNA"/>
</dbReference>
<name>A0AAV1ANB3_VICFA</name>
<proteinExistence type="predicted"/>
<dbReference type="GO" id="GO:0003682">
    <property type="term" value="F:chromatin binding"/>
    <property type="evidence" value="ECO:0007669"/>
    <property type="project" value="InterPro"/>
</dbReference>
<dbReference type="GO" id="GO:0003723">
    <property type="term" value="F:RNA binding"/>
    <property type="evidence" value="ECO:0007669"/>
    <property type="project" value="TreeGrafter"/>
</dbReference>
<evidence type="ECO:0000313" key="4">
    <source>
        <dbReference type="Proteomes" id="UP001157006"/>
    </source>
</evidence>
<feature type="domain" description="BAH" evidence="2">
    <location>
        <begin position="43"/>
        <end position="167"/>
    </location>
</feature>
<dbReference type="Proteomes" id="UP001157006">
    <property type="component" value="Chromosome 5"/>
</dbReference>
<dbReference type="InterPro" id="IPR001025">
    <property type="entry name" value="BAH_dom"/>
</dbReference>
<evidence type="ECO:0000256" key="1">
    <source>
        <dbReference type="SAM" id="MobiDB-lite"/>
    </source>
</evidence>
<feature type="compositionally biased region" description="Basic and acidic residues" evidence="1">
    <location>
        <begin position="233"/>
        <end position="243"/>
    </location>
</feature>
<dbReference type="AlphaFoldDB" id="A0AAV1ANB3"/>
<dbReference type="FunFam" id="2.30.30.490:FF:000017">
    <property type="entry name" value="Bromo-adjacent homology (BAH) domain-containing protein"/>
    <property type="match status" value="1"/>
</dbReference>
<evidence type="ECO:0000259" key="2">
    <source>
        <dbReference type="PROSITE" id="PS51038"/>
    </source>
</evidence>
<reference evidence="3 4" key="1">
    <citation type="submission" date="2023-01" db="EMBL/GenBank/DDBJ databases">
        <authorList>
            <person name="Kreplak J."/>
        </authorList>
    </citation>
    <scope>NUCLEOTIDE SEQUENCE [LARGE SCALE GENOMIC DNA]</scope>
</reference>